<feature type="binding site" evidence="8">
    <location>
        <position position="57"/>
    </location>
    <ligand>
        <name>S-adenosyl-L-methionine</name>
        <dbReference type="ChEBI" id="CHEBI:59789"/>
    </ligand>
</feature>
<evidence type="ECO:0000313" key="14">
    <source>
        <dbReference type="Proteomes" id="UP000055024"/>
    </source>
</evidence>
<dbReference type="Pfam" id="PF07780">
    <property type="entry name" value="Spb1_C"/>
    <property type="match status" value="2"/>
</dbReference>
<dbReference type="SUPFAM" id="SSF53335">
    <property type="entry name" value="S-adenosyl-L-methionine-dependent methyltransferases"/>
    <property type="match status" value="1"/>
</dbReference>
<dbReference type="FunFam" id="3.40.50.150:FF:000004">
    <property type="entry name" value="AdoMet-dependent rRNA methyltransferase SPB1"/>
    <property type="match status" value="1"/>
</dbReference>
<dbReference type="GO" id="GO:0000466">
    <property type="term" value="P:maturation of 5.8S rRNA from tricistronic rRNA transcript (SSU-rRNA, 5.8S rRNA, LSU-rRNA)"/>
    <property type="evidence" value="ECO:0007669"/>
    <property type="project" value="TreeGrafter"/>
</dbReference>
<dbReference type="PANTHER" id="PTHR10920:SF13">
    <property type="entry name" value="PRE-RRNA 2'-O-RIBOSE RNA METHYLTRANSFERASE FTSJ3"/>
    <property type="match status" value="1"/>
</dbReference>
<evidence type="ECO:0000313" key="13">
    <source>
        <dbReference type="EMBL" id="KRZ12020.1"/>
    </source>
</evidence>
<dbReference type="STRING" id="268475.A0A0V1HP99"/>
<feature type="binding site" evidence="8">
    <location>
        <position position="75"/>
    </location>
    <ligand>
        <name>S-adenosyl-L-methionine</name>
        <dbReference type="ChEBI" id="CHEBI:59789"/>
    </ligand>
</feature>
<feature type="binding site" evidence="8">
    <location>
        <position position="55"/>
    </location>
    <ligand>
        <name>S-adenosyl-L-methionine</name>
        <dbReference type="ChEBI" id="CHEBI:59789"/>
    </ligand>
</feature>
<dbReference type="InterPro" id="IPR050082">
    <property type="entry name" value="RNA_methyltr_RlmE"/>
</dbReference>
<keyword evidence="14" id="KW-1185">Reference proteome</keyword>
<comment type="catalytic activity">
    <reaction evidence="8">
        <text>a ribonucleotide in rRNA + S-adenosyl-L-methionine = a 2'-O-methylribonucleotide in rRNA + S-adenosyl-L-homocysteine + H(+)</text>
        <dbReference type="Rhea" id="RHEA:48628"/>
        <dbReference type="Rhea" id="RHEA-COMP:12164"/>
        <dbReference type="Rhea" id="RHEA-COMP:12165"/>
        <dbReference type="ChEBI" id="CHEBI:15378"/>
        <dbReference type="ChEBI" id="CHEBI:57856"/>
        <dbReference type="ChEBI" id="CHEBI:59789"/>
        <dbReference type="ChEBI" id="CHEBI:90675"/>
        <dbReference type="ChEBI" id="CHEBI:90676"/>
    </reaction>
</comment>
<dbReference type="InterPro" id="IPR002877">
    <property type="entry name" value="RNA_MeTrfase_FtsJ_dom"/>
</dbReference>
<keyword evidence="2 8" id="KW-0690">Ribosome biogenesis</keyword>
<evidence type="ECO:0000256" key="7">
    <source>
        <dbReference type="ARBA" id="ARBA00023242"/>
    </source>
</evidence>
<feature type="domain" description="Ribosomal RNA methyltransferase SPB1-like C-terminal" evidence="11">
    <location>
        <begin position="533"/>
        <end position="645"/>
    </location>
</feature>
<dbReference type="HAMAP" id="MF_03163">
    <property type="entry name" value="RNA_methyltr_E_SPB1"/>
    <property type="match status" value="1"/>
</dbReference>
<comment type="function">
    <text evidence="8">Probable methyltransferase involved in the maturation of rRNA and in the biogenesis of ribosomal subunits.</text>
</comment>
<accession>A0A0V1HP99</accession>
<feature type="domain" description="DUF3381" evidence="12">
    <location>
        <begin position="231"/>
        <end position="388"/>
    </location>
</feature>
<organism evidence="13 14">
    <name type="scientific">Trichinella zimbabwensis</name>
    <dbReference type="NCBI Taxonomy" id="268475"/>
    <lineage>
        <taxon>Eukaryota</taxon>
        <taxon>Metazoa</taxon>
        <taxon>Ecdysozoa</taxon>
        <taxon>Nematoda</taxon>
        <taxon>Enoplea</taxon>
        <taxon>Dorylaimia</taxon>
        <taxon>Trichinellida</taxon>
        <taxon>Trichinellidae</taxon>
        <taxon>Trichinella</taxon>
    </lineage>
</organism>
<protein>
    <recommendedName>
        <fullName evidence="8">Putative rRNA methyltransferase</fullName>
        <ecNumber evidence="8">2.1.1.-</ecNumber>
    </recommendedName>
    <alternativeName>
        <fullName evidence="8">2'-O-ribose RNA methyltransferase SPB1 homolog</fullName>
    </alternativeName>
</protein>
<keyword evidence="3 8" id="KW-0698">rRNA processing</keyword>
<dbReference type="Pfam" id="PF11861">
    <property type="entry name" value="DUF3381"/>
    <property type="match status" value="1"/>
</dbReference>
<keyword evidence="7 8" id="KW-0539">Nucleus</keyword>
<dbReference type="GO" id="GO:0016435">
    <property type="term" value="F:rRNA (guanine) methyltransferase activity"/>
    <property type="evidence" value="ECO:0007669"/>
    <property type="project" value="TreeGrafter"/>
</dbReference>
<dbReference type="GO" id="GO:0008650">
    <property type="term" value="F:rRNA (uridine-2'-O-)-methyltransferase activity"/>
    <property type="evidence" value="ECO:0007669"/>
    <property type="project" value="TreeGrafter"/>
</dbReference>
<evidence type="ECO:0000256" key="1">
    <source>
        <dbReference type="ARBA" id="ARBA00004604"/>
    </source>
</evidence>
<keyword evidence="4 8" id="KW-0489">Methyltransferase</keyword>
<feature type="compositionally biased region" description="Acidic residues" evidence="9">
    <location>
        <begin position="337"/>
        <end position="347"/>
    </location>
</feature>
<evidence type="ECO:0000256" key="2">
    <source>
        <dbReference type="ARBA" id="ARBA00022517"/>
    </source>
</evidence>
<feature type="region of interest" description="Disordered" evidence="9">
    <location>
        <begin position="530"/>
        <end position="553"/>
    </location>
</feature>
<dbReference type="InterPro" id="IPR012920">
    <property type="entry name" value="rRNA_MeTfrase_SPB1-like_C"/>
</dbReference>
<comment type="subcellular location">
    <subcellularLocation>
        <location evidence="1 8">Nucleus</location>
        <location evidence="1 8">Nucleolus</location>
    </subcellularLocation>
</comment>
<name>A0A0V1HP99_9BILA</name>
<evidence type="ECO:0000259" key="11">
    <source>
        <dbReference type="Pfam" id="PF07780"/>
    </source>
</evidence>
<dbReference type="PANTHER" id="PTHR10920">
    <property type="entry name" value="RIBOSOMAL RNA METHYLTRANSFERASE"/>
    <property type="match status" value="1"/>
</dbReference>
<dbReference type="Gene3D" id="3.40.50.150">
    <property type="entry name" value="Vaccinia Virus protein VP39"/>
    <property type="match status" value="1"/>
</dbReference>
<dbReference type="Proteomes" id="UP000055024">
    <property type="component" value="Unassembled WGS sequence"/>
</dbReference>
<dbReference type="EC" id="2.1.1.-" evidence="8"/>
<dbReference type="InterPro" id="IPR028589">
    <property type="entry name" value="SPB1-like"/>
</dbReference>
<sequence length="749" mass="86645">MGKKKVGKQRRDKYYNLAKQAGYRSRAAFKLIHLNRKFQFLEKSTCLVDLCAAPGGWLQVASQYMPVSRLIIGVDLVSIKALHNVITLQNDITTESCLSQIKRELKTWTADCVLHDGSPNVGKNWNHDAFQQAQLTLHALRVASAILRPGGWFVTKLFRSKDHPTLVNAMKKLFNKVHVTKPQASRQESAEIYAVCQGFKPADSTVFLSFKSVFKELDLEPQKTKINLFRPEKQKRKAEGYAEGCHTLYNRVSAGEFITSSDYLEILGGANQLLLDDPKIANHPATSDEIKQLCEDVKVLGRRELRQLISWRRKLRSDFKAQSESLKRQSDANVENNEMDSEAEEEEKINAELEEAMKSEAKVSKNTKWNCNACRKRKKEFKEKRRQKKKIEYNMVIQDDVADVQQDRSLFSIQNAIEKASRKLQYSDSEESLCVDEEETLEGKDDILSILPVANEVNDDPKVKMKRWFTNDIFNNIESEEEDEELDRIASTILEKDENNNEDGENCLQSVENAVEDCSAKQSDEINWSDLSEEEKEIETENELKNSQKKKKSLDPEGLALAQMWIHSTKTRRNLIDAGFNRFVNNDNNLPDWFAEDEKKHYHPNLPITKEAVEEFKRRQREINARPIKKVAEAKARKRRKVIEKKIIVCSFFLFNALKRMEKAKKKVEGILENDGLTEVEKRKELKRIYKQSKQAPKKEVTYVVAKKGLVGKRTRRPQGVTGRYKMVDPRMKKDSRRLKNNSKQRKRR</sequence>
<dbReference type="GO" id="GO:0005730">
    <property type="term" value="C:nucleolus"/>
    <property type="evidence" value="ECO:0007669"/>
    <property type="project" value="UniProtKB-SubCell"/>
</dbReference>
<comment type="similarity">
    <text evidence="8">Belongs to the class I-like SAM-binding methyltransferase superfamily. RNA methyltransferase RlmE family. SPB1 subfamily.</text>
</comment>
<dbReference type="HAMAP" id="MF_01547">
    <property type="entry name" value="RNA_methyltr_E"/>
    <property type="match status" value="1"/>
</dbReference>
<dbReference type="InterPro" id="IPR029063">
    <property type="entry name" value="SAM-dependent_MTases_sf"/>
</dbReference>
<feature type="compositionally biased region" description="Acidic residues" evidence="9">
    <location>
        <begin position="531"/>
        <end position="541"/>
    </location>
</feature>
<evidence type="ECO:0000259" key="12">
    <source>
        <dbReference type="Pfam" id="PF11861"/>
    </source>
</evidence>
<dbReference type="EMBL" id="JYDP01000044">
    <property type="protein sequence ID" value="KRZ12020.1"/>
    <property type="molecule type" value="Genomic_DNA"/>
</dbReference>
<feature type="domain" description="Ribosomal RNA methyltransferase FtsJ" evidence="10">
    <location>
        <begin position="23"/>
        <end position="199"/>
    </location>
</feature>
<feature type="domain" description="Ribosomal RNA methyltransferase SPB1-like C-terminal" evidence="11">
    <location>
        <begin position="656"/>
        <end position="744"/>
    </location>
</feature>
<feature type="region of interest" description="Disordered" evidence="9">
    <location>
        <begin position="712"/>
        <end position="749"/>
    </location>
</feature>
<evidence type="ECO:0000256" key="9">
    <source>
        <dbReference type="SAM" id="MobiDB-lite"/>
    </source>
</evidence>
<dbReference type="GO" id="GO:0000463">
    <property type="term" value="P:maturation of LSU-rRNA from tricistronic rRNA transcript (SSU-rRNA, 5.8S rRNA, LSU-rRNA)"/>
    <property type="evidence" value="ECO:0007669"/>
    <property type="project" value="TreeGrafter"/>
</dbReference>
<feature type="binding site" evidence="8">
    <location>
        <position position="91"/>
    </location>
    <ligand>
        <name>S-adenosyl-L-methionine</name>
        <dbReference type="ChEBI" id="CHEBI:59789"/>
    </ligand>
</feature>
<dbReference type="Pfam" id="PF01728">
    <property type="entry name" value="FtsJ"/>
    <property type="match status" value="1"/>
</dbReference>
<evidence type="ECO:0000256" key="8">
    <source>
        <dbReference type="HAMAP-Rule" id="MF_03163"/>
    </source>
</evidence>
<keyword evidence="5 8" id="KW-0808">Transferase</keyword>
<feature type="region of interest" description="Disordered" evidence="9">
    <location>
        <begin position="322"/>
        <end position="347"/>
    </location>
</feature>
<feature type="compositionally biased region" description="Basic residues" evidence="9">
    <location>
        <begin position="734"/>
        <end position="749"/>
    </location>
</feature>
<dbReference type="InterPro" id="IPR024576">
    <property type="entry name" value="rRNA_MeTfrase_Spb1_DUF3381"/>
</dbReference>
<dbReference type="AlphaFoldDB" id="A0A0V1HP99"/>
<evidence type="ECO:0000256" key="6">
    <source>
        <dbReference type="ARBA" id="ARBA00022691"/>
    </source>
</evidence>
<proteinExistence type="inferred from homology"/>
<dbReference type="InterPro" id="IPR015507">
    <property type="entry name" value="rRNA-MeTfrase_E"/>
</dbReference>
<feature type="binding site" evidence="8">
    <location>
        <position position="116"/>
    </location>
    <ligand>
        <name>S-adenosyl-L-methionine</name>
        <dbReference type="ChEBI" id="CHEBI:59789"/>
    </ligand>
</feature>
<evidence type="ECO:0000256" key="4">
    <source>
        <dbReference type="ARBA" id="ARBA00022603"/>
    </source>
</evidence>
<evidence type="ECO:0000256" key="3">
    <source>
        <dbReference type="ARBA" id="ARBA00022552"/>
    </source>
</evidence>
<keyword evidence="6 8" id="KW-0949">S-adenosyl-L-methionine</keyword>
<reference evidence="13 14" key="1">
    <citation type="submission" date="2015-01" db="EMBL/GenBank/DDBJ databases">
        <title>Evolution of Trichinella species and genotypes.</title>
        <authorList>
            <person name="Korhonen P.K."/>
            <person name="Edoardo P."/>
            <person name="Giuseppe L.R."/>
            <person name="Gasser R.B."/>
        </authorList>
    </citation>
    <scope>NUCLEOTIDE SEQUENCE [LARGE SCALE GENOMIC DNA]</scope>
    <source>
        <strain evidence="13">ISS1029</strain>
    </source>
</reference>
<comment type="caution">
    <text evidence="13">The sequence shown here is derived from an EMBL/GenBank/DDBJ whole genome shotgun (WGS) entry which is preliminary data.</text>
</comment>
<gene>
    <name evidence="13" type="primary">Ftsj3</name>
    <name evidence="13" type="ORF">T11_14824</name>
</gene>
<dbReference type="GO" id="GO:0030687">
    <property type="term" value="C:preribosome, large subunit precursor"/>
    <property type="evidence" value="ECO:0007669"/>
    <property type="project" value="TreeGrafter"/>
</dbReference>
<dbReference type="OrthoDB" id="1287559at2759"/>
<evidence type="ECO:0000256" key="5">
    <source>
        <dbReference type="ARBA" id="ARBA00022679"/>
    </source>
</evidence>
<evidence type="ECO:0000259" key="10">
    <source>
        <dbReference type="Pfam" id="PF01728"/>
    </source>
</evidence>
<feature type="active site" description="Proton acceptor" evidence="8">
    <location>
        <position position="156"/>
    </location>
</feature>